<proteinExistence type="predicted"/>
<dbReference type="InterPro" id="IPR047161">
    <property type="entry name" value="GIT-like"/>
</dbReference>
<comment type="caution">
    <text evidence="7">The sequence shown here is derived from an EMBL/GenBank/DDBJ whole genome shotgun (WGS) entry which is preliminary data.</text>
</comment>
<feature type="region of interest" description="Disordered" evidence="5">
    <location>
        <begin position="205"/>
        <end position="268"/>
    </location>
</feature>
<evidence type="ECO:0000256" key="3">
    <source>
        <dbReference type="ARBA" id="ARBA00022771"/>
    </source>
</evidence>
<feature type="region of interest" description="Disordered" evidence="5">
    <location>
        <begin position="281"/>
        <end position="331"/>
    </location>
</feature>
<keyword evidence="1" id="KW-0343">GTPase activation</keyword>
<feature type="compositionally biased region" description="Basic and acidic residues" evidence="5">
    <location>
        <begin position="211"/>
        <end position="229"/>
    </location>
</feature>
<dbReference type="GO" id="GO:0008277">
    <property type="term" value="P:regulation of G protein-coupled receptor signaling pathway"/>
    <property type="evidence" value="ECO:0007669"/>
    <property type="project" value="TreeGrafter"/>
</dbReference>
<organism evidence="7 8">
    <name type="scientific">Amphibalanus amphitrite</name>
    <name type="common">Striped barnacle</name>
    <name type="synonym">Balanus amphitrite</name>
    <dbReference type="NCBI Taxonomy" id="1232801"/>
    <lineage>
        <taxon>Eukaryota</taxon>
        <taxon>Metazoa</taxon>
        <taxon>Ecdysozoa</taxon>
        <taxon>Arthropoda</taxon>
        <taxon>Crustacea</taxon>
        <taxon>Multicrustacea</taxon>
        <taxon>Cirripedia</taxon>
        <taxon>Thoracica</taxon>
        <taxon>Thoracicalcarea</taxon>
        <taxon>Balanomorpha</taxon>
        <taxon>Balanoidea</taxon>
        <taxon>Balanidae</taxon>
        <taxon>Amphibalaninae</taxon>
        <taxon>Amphibalanus</taxon>
    </lineage>
</organism>
<dbReference type="GO" id="GO:0005096">
    <property type="term" value="F:GTPase activator activity"/>
    <property type="evidence" value="ECO:0007669"/>
    <property type="project" value="UniProtKB-KW"/>
</dbReference>
<feature type="compositionally biased region" description="Low complexity" evidence="5">
    <location>
        <begin position="288"/>
        <end position="305"/>
    </location>
</feature>
<evidence type="ECO:0000256" key="4">
    <source>
        <dbReference type="ARBA" id="ARBA00023043"/>
    </source>
</evidence>
<feature type="domain" description="GIT Spa2 homology (SHD)" evidence="6">
    <location>
        <begin position="66"/>
        <end position="96"/>
    </location>
</feature>
<dbReference type="Pfam" id="PF12205">
    <property type="entry name" value="GIT1_C"/>
    <property type="match status" value="1"/>
</dbReference>
<sequence>MSPARRISEAREAGHSELCRRLEECQYELTDRLAYFLTGRRPDHAAGQHFVVPPPVGPDTEALVNARLKLRNLQSRLLAELAADVYDEVDRRETDAHWLAQHPAATSGPGSVPFLPVNPEFSSTRNQGRQKLARFTAPEFRALIVDVLQEARRRQLGPAAAAAAAAALAEGDDDEPLYDSVASEDDYAPIEQLQRRENAQRMLAEQNELLRPTRTESPENGDSGERTKDGSLNSLEANHHRRASDGSSGDDRLMRESSLAPPESNEEMRREIDLLRDMRKLSEGDRVSPPGSTAASLTASGSCSLPHQSVPQRASGSRSLPLPGASEPPKQEVVIRKTELVTRRIQRLLTAAQHGRTDQYNACIDRIYSAVLEMVSVFPQSGCDERALDSVQQLSTSAWRLQNESAGLLAAAGAPSAHDARLITQQVIQMAFEVAKGAKQLVMIYQ</sequence>
<dbReference type="GO" id="GO:0032012">
    <property type="term" value="P:regulation of ARF protein signal transduction"/>
    <property type="evidence" value="ECO:0007669"/>
    <property type="project" value="InterPro"/>
</dbReference>
<evidence type="ECO:0000256" key="5">
    <source>
        <dbReference type="SAM" id="MobiDB-lite"/>
    </source>
</evidence>
<evidence type="ECO:0000256" key="2">
    <source>
        <dbReference type="ARBA" id="ARBA00022737"/>
    </source>
</evidence>
<protein>
    <submittedName>
        <fullName evidence="7">ARF GTPase-activating protein GIT2</fullName>
    </submittedName>
</protein>
<feature type="compositionally biased region" description="Polar residues" evidence="5">
    <location>
        <begin position="306"/>
        <end position="318"/>
    </location>
</feature>
<dbReference type="Pfam" id="PF08518">
    <property type="entry name" value="GIT_SHD"/>
    <property type="match status" value="2"/>
</dbReference>
<name>A0A6A4V7Z7_AMPAM</name>
<reference evidence="7 8" key="1">
    <citation type="submission" date="2019-07" db="EMBL/GenBank/DDBJ databases">
        <title>Draft genome assembly of a fouling barnacle, Amphibalanus amphitrite (Darwin, 1854): The first reference genome for Thecostraca.</title>
        <authorList>
            <person name="Kim W."/>
        </authorList>
    </citation>
    <scope>NUCLEOTIDE SEQUENCE [LARGE SCALE GENOMIC DNA]</scope>
    <source>
        <strain evidence="7">SNU_AA5</strain>
        <tissue evidence="7">Soma without cirri and trophi</tissue>
    </source>
</reference>
<dbReference type="AlphaFoldDB" id="A0A6A4V7Z7"/>
<evidence type="ECO:0000313" key="8">
    <source>
        <dbReference type="Proteomes" id="UP000440578"/>
    </source>
</evidence>
<dbReference type="InterPro" id="IPR013724">
    <property type="entry name" value="GIT_SHD"/>
</dbReference>
<keyword evidence="3" id="KW-0479">Metal-binding</keyword>
<keyword evidence="8" id="KW-1185">Reference proteome</keyword>
<dbReference type="Proteomes" id="UP000440578">
    <property type="component" value="Unassembled WGS sequence"/>
</dbReference>
<dbReference type="PANTHER" id="PTHR46097:SF3">
    <property type="entry name" value="ARF GTPASE-ACTIVATING PROTEIN GIT"/>
    <property type="match status" value="1"/>
</dbReference>
<keyword evidence="3" id="KW-0863">Zinc-finger</keyword>
<accession>A0A6A4V7Z7</accession>
<gene>
    <name evidence="7" type="primary">GIT2_2</name>
    <name evidence="7" type="ORF">FJT64_011991</name>
</gene>
<dbReference type="SMART" id="SM00555">
    <property type="entry name" value="GIT"/>
    <property type="match status" value="2"/>
</dbReference>
<dbReference type="GO" id="GO:0008270">
    <property type="term" value="F:zinc ion binding"/>
    <property type="evidence" value="ECO:0007669"/>
    <property type="project" value="UniProtKB-KW"/>
</dbReference>
<evidence type="ECO:0000259" key="6">
    <source>
        <dbReference type="SMART" id="SM00555"/>
    </source>
</evidence>
<dbReference type="OrthoDB" id="5588096at2759"/>
<keyword evidence="3" id="KW-0862">Zinc</keyword>
<evidence type="ECO:0000256" key="1">
    <source>
        <dbReference type="ARBA" id="ARBA00022468"/>
    </source>
</evidence>
<dbReference type="InterPro" id="IPR022018">
    <property type="entry name" value="GIT1_C"/>
</dbReference>
<keyword evidence="2" id="KW-0677">Repeat</keyword>
<dbReference type="PANTHER" id="PTHR46097">
    <property type="entry name" value="G PROTEIN-COUPLED RECEPTOR KINASE INTERACTING ARFGAP"/>
    <property type="match status" value="1"/>
</dbReference>
<keyword evidence="4" id="KW-0040">ANK repeat</keyword>
<evidence type="ECO:0000313" key="7">
    <source>
        <dbReference type="EMBL" id="KAF0289793.1"/>
    </source>
</evidence>
<feature type="domain" description="GIT Spa2 homology (SHD)" evidence="6">
    <location>
        <begin position="128"/>
        <end position="158"/>
    </location>
</feature>
<dbReference type="Gene3D" id="1.20.120.330">
    <property type="entry name" value="Nucleotidyltransferases domain 2"/>
    <property type="match status" value="1"/>
</dbReference>
<dbReference type="GO" id="GO:0007420">
    <property type="term" value="P:brain development"/>
    <property type="evidence" value="ECO:0007669"/>
    <property type="project" value="InterPro"/>
</dbReference>
<dbReference type="GO" id="GO:0031267">
    <property type="term" value="F:small GTPase binding"/>
    <property type="evidence" value="ECO:0007669"/>
    <property type="project" value="TreeGrafter"/>
</dbReference>
<dbReference type="EMBL" id="VIIS01002004">
    <property type="protein sequence ID" value="KAF0289793.1"/>
    <property type="molecule type" value="Genomic_DNA"/>
</dbReference>